<evidence type="ECO:0000256" key="1">
    <source>
        <dbReference type="SAM" id="Phobius"/>
    </source>
</evidence>
<keyword evidence="1" id="KW-0472">Membrane</keyword>
<keyword evidence="1" id="KW-1133">Transmembrane helix</keyword>
<reference evidence="2 3" key="1">
    <citation type="submission" date="2013-10" db="EMBL/GenBank/DDBJ databases">
        <title>Complete genome sequence of Corynebacterium lactis DSM 45799(T), isolated from raw cow milk.</title>
        <authorList>
            <person name="Ruckert C."/>
            <person name="Albersmeier A."/>
            <person name="Lipski A."/>
            <person name="Kalinowski J."/>
        </authorList>
    </citation>
    <scope>NUCLEOTIDE SEQUENCE [LARGE SCALE GENOMIC DNA]</scope>
    <source>
        <strain evidence="2 3">RW2-5</strain>
    </source>
</reference>
<keyword evidence="3" id="KW-1185">Reference proteome</keyword>
<name>A0A0K2H345_9CORY</name>
<proteinExistence type="predicted"/>
<keyword evidence="1" id="KW-0812">Transmembrane</keyword>
<protein>
    <submittedName>
        <fullName evidence="2">Uncharacterized protein</fullName>
    </submittedName>
</protein>
<dbReference type="KEGG" id="clw:CLAC_03945"/>
<dbReference type="STRING" id="1408189.CLAC_03945"/>
<feature type="transmembrane region" description="Helical" evidence="1">
    <location>
        <begin position="67"/>
        <end position="88"/>
    </location>
</feature>
<evidence type="ECO:0000313" key="2">
    <source>
        <dbReference type="EMBL" id="ALA68470.1"/>
    </source>
</evidence>
<sequence length="98" mass="10306">MKRTRAAAFSSAELPDVPFGGIALTPAEKKARIDHARLQLAESSGQMKALIAHERKLAESSRTTGQAIGMTVVAASVVFLSFALAYLSHLGAVGLLDL</sequence>
<organism evidence="2 3">
    <name type="scientific">Corynebacterium lactis RW2-5</name>
    <dbReference type="NCBI Taxonomy" id="1408189"/>
    <lineage>
        <taxon>Bacteria</taxon>
        <taxon>Bacillati</taxon>
        <taxon>Actinomycetota</taxon>
        <taxon>Actinomycetes</taxon>
        <taxon>Mycobacteriales</taxon>
        <taxon>Corynebacteriaceae</taxon>
        <taxon>Corynebacterium</taxon>
    </lineage>
</organism>
<dbReference type="PATRIC" id="fig|1408189.4.peg.788"/>
<dbReference type="EMBL" id="CP006841">
    <property type="protein sequence ID" value="ALA68470.1"/>
    <property type="molecule type" value="Genomic_DNA"/>
</dbReference>
<dbReference type="AlphaFoldDB" id="A0A0K2H345"/>
<dbReference type="Proteomes" id="UP000058446">
    <property type="component" value="Chromosome"/>
</dbReference>
<accession>A0A0K2H345</accession>
<gene>
    <name evidence="2" type="ORF">CLAC_03945</name>
</gene>
<evidence type="ECO:0000313" key="3">
    <source>
        <dbReference type="Proteomes" id="UP000058446"/>
    </source>
</evidence>